<reference evidence="2 3" key="1">
    <citation type="submission" date="2018-11" db="EMBL/GenBank/DDBJ databases">
        <title>Draft genome of Simplicispira Flexivirga sp. BO-16.</title>
        <authorList>
            <person name="Im W.T."/>
        </authorList>
    </citation>
    <scope>NUCLEOTIDE SEQUENCE [LARGE SCALE GENOMIC DNA]</scope>
    <source>
        <strain evidence="2 3">BO-16</strain>
    </source>
</reference>
<dbReference type="EMBL" id="RJJQ01000008">
    <property type="protein sequence ID" value="RNI22204.1"/>
    <property type="molecule type" value="Genomic_DNA"/>
</dbReference>
<organism evidence="2 3">
    <name type="scientific">Flexivirga caeni</name>
    <dbReference type="NCBI Taxonomy" id="2294115"/>
    <lineage>
        <taxon>Bacteria</taxon>
        <taxon>Bacillati</taxon>
        <taxon>Actinomycetota</taxon>
        <taxon>Actinomycetes</taxon>
        <taxon>Micrococcales</taxon>
        <taxon>Dermacoccaceae</taxon>
        <taxon>Flexivirga</taxon>
    </lineage>
</organism>
<keyword evidence="1" id="KW-1133">Transmembrane helix</keyword>
<feature type="transmembrane region" description="Helical" evidence="1">
    <location>
        <begin position="389"/>
        <end position="409"/>
    </location>
</feature>
<evidence type="ECO:0000313" key="2">
    <source>
        <dbReference type="EMBL" id="RNI22204.1"/>
    </source>
</evidence>
<keyword evidence="3" id="KW-1185">Reference proteome</keyword>
<dbReference type="AlphaFoldDB" id="A0A3M9M9I4"/>
<feature type="transmembrane region" description="Helical" evidence="1">
    <location>
        <begin position="459"/>
        <end position="478"/>
    </location>
</feature>
<evidence type="ECO:0000313" key="3">
    <source>
        <dbReference type="Proteomes" id="UP000271678"/>
    </source>
</evidence>
<sequence>MFLVITCALTAGAAALRVARAGTRMSYVGAGAPVVVINVPGLSWSGRGLSAYPVLRDHLPKAAVGTLFRFASSTEFCAASAWSTISAGSVHGPTSGTTTGPRNCATGVRRDATGLPESLARTEGYPGALAHAAEQHGQCVSAAGEYAALGAADSSGRVDDFRADPADFATTCHLTLIDLPPGSARRLLPMVLRRVPAGPDVIVAGLSTVPGRPANGLGAIVCWGPGVRPGELTSHQTRHPGLVAVDDIAATLYRSVGQTQLAGYARPLLSATATPPFSAARAARRRTAALAVSSSLAAPYLTCAFAGLAVLLIVLVVLLRTARRVRRRRIWALVVAVSSTLAALPAACLLVNTVGWESAGRPRLALAVGVSLIACLIGAAATATRSYRLGPLFTVCVLTWWAMIVDTILGTPWQLLSMMGLLPEFASRYFGMGNLGYGTFVTVTLLTLSVVGSAARQVWSSRATMTVVVLLGLLSAAVDNGPGLGNDGGGGLALVPAVALVLWNMSAKCHRGRWIAGTVVITCLWSLACAGLDSLYPPEYRTHLGFYFDRLVHHDDISEFTHAISINTTFVQSRWWISLIPALLLLSIALALVPKSALPAWTFTAWRFDPIVSAALTTVLFAWTLGFLVNDSGVSIPAAGMLTAFPLLLAFGAWERPAGDIPPGSVDSTGVVGVVGGA</sequence>
<feature type="transmembrane region" description="Helical" evidence="1">
    <location>
        <begin position="490"/>
        <end position="507"/>
    </location>
</feature>
<keyword evidence="1" id="KW-0812">Transmembrane</keyword>
<accession>A0A3M9M9I4</accession>
<gene>
    <name evidence="2" type="ORF">EFY87_09515</name>
</gene>
<feature type="transmembrane region" description="Helical" evidence="1">
    <location>
        <begin position="575"/>
        <end position="593"/>
    </location>
</feature>
<proteinExistence type="predicted"/>
<feature type="transmembrane region" description="Helical" evidence="1">
    <location>
        <begin position="605"/>
        <end position="628"/>
    </location>
</feature>
<evidence type="ECO:0000256" key="1">
    <source>
        <dbReference type="SAM" id="Phobius"/>
    </source>
</evidence>
<keyword evidence="1" id="KW-0472">Membrane</keyword>
<dbReference type="Proteomes" id="UP000271678">
    <property type="component" value="Unassembled WGS sequence"/>
</dbReference>
<feature type="transmembrane region" description="Helical" evidence="1">
    <location>
        <begin position="429"/>
        <end position="452"/>
    </location>
</feature>
<feature type="transmembrane region" description="Helical" evidence="1">
    <location>
        <begin position="297"/>
        <end position="318"/>
    </location>
</feature>
<name>A0A3M9M9I4_9MICO</name>
<feature type="transmembrane region" description="Helical" evidence="1">
    <location>
        <begin position="364"/>
        <end position="382"/>
    </location>
</feature>
<protein>
    <submittedName>
        <fullName evidence="2">Uncharacterized protein</fullName>
    </submittedName>
</protein>
<feature type="transmembrane region" description="Helical" evidence="1">
    <location>
        <begin position="634"/>
        <end position="654"/>
    </location>
</feature>
<comment type="caution">
    <text evidence="2">The sequence shown here is derived from an EMBL/GenBank/DDBJ whole genome shotgun (WGS) entry which is preliminary data.</text>
</comment>
<feature type="transmembrane region" description="Helical" evidence="1">
    <location>
        <begin position="514"/>
        <end position="536"/>
    </location>
</feature>
<feature type="transmembrane region" description="Helical" evidence="1">
    <location>
        <begin position="330"/>
        <end position="352"/>
    </location>
</feature>